<dbReference type="AlphaFoldDB" id="A0A8T1V7V7"/>
<accession>A0A8T1V7V7</accession>
<comment type="caution">
    <text evidence="1">The sequence shown here is derived from an EMBL/GenBank/DDBJ whole genome shotgun (WGS) entry which is preliminary data.</text>
</comment>
<protein>
    <submittedName>
        <fullName evidence="1">Uncharacterized protein</fullName>
    </submittedName>
</protein>
<keyword evidence="2" id="KW-1185">Reference proteome</keyword>
<reference evidence="1" key="1">
    <citation type="submission" date="2021-02" db="EMBL/GenBank/DDBJ databases">
        <authorList>
            <person name="Palmer J.M."/>
        </authorList>
    </citation>
    <scope>NUCLEOTIDE SEQUENCE</scope>
    <source>
        <strain evidence="1">SCRP734</strain>
    </source>
</reference>
<organism evidence="1 2">
    <name type="scientific">Phytophthora pseudosyringae</name>
    <dbReference type="NCBI Taxonomy" id="221518"/>
    <lineage>
        <taxon>Eukaryota</taxon>
        <taxon>Sar</taxon>
        <taxon>Stramenopiles</taxon>
        <taxon>Oomycota</taxon>
        <taxon>Peronosporomycetes</taxon>
        <taxon>Peronosporales</taxon>
        <taxon>Peronosporaceae</taxon>
        <taxon>Phytophthora</taxon>
    </lineage>
</organism>
<name>A0A8T1V7V7_9STRA</name>
<evidence type="ECO:0000313" key="2">
    <source>
        <dbReference type="Proteomes" id="UP000694044"/>
    </source>
</evidence>
<evidence type="ECO:0000313" key="1">
    <source>
        <dbReference type="EMBL" id="KAG7377387.1"/>
    </source>
</evidence>
<proteinExistence type="predicted"/>
<gene>
    <name evidence="1" type="ORF">PHYPSEUDO_011743</name>
</gene>
<dbReference type="Proteomes" id="UP000694044">
    <property type="component" value="Unassembled WGS sequence"/>
</dbReference>
<dbReference type="EMBL" id="JAGDFM010000533">
    <property type="protein sequence ID" value="KAG7377387.1"/>
    <property type="molecule type" value="Genomic_DNA"/>
</dbReference>
<sequence>MGLTIKVHDAVTWVLGMAPLKVEKVAGGYGNGCAEEARCRREAARCAVGLDHQGARCRGMGAPLKVEKVAGGYGNGCAEEARRRGEAVHRAVWLHRVMA</sequence>